<keyword evidence="2" id="KW-0378">Hydrolase</keyword>
<feature type="compositionally biased region" description="Basic residues" evidence="3">
    <location>
        <begin position="215"/>
        <end position="224"/>
    </location>
</feature>
<dbReference type="AlphaFoldDB" id="A0A0P0X4Z4"/>
<keyword evidence="6" id="KW-1185">Reference proteome</keyword>
<sequence>RSSVAAVSLVTQLRGAASLGQRFSYCLVPHSVNISSALNFGALANVTVPGAASTPLVAGDVETYYTMVLDSVEVSNKTVASVASSRIVVDSGTTLTFLDSALMGPLVDELSHRCSRRTGCCSCATSCPGGSGKQTEQASPDLTLEFGSGDEAGERVRDGAGGDAVLGDRGDDEAAAGAHPREPRAAEHPRRLAAADCAGSGWPAEHTSGGQARCGRGRWRRRGAGRGERGCRRRHRPFAQISRPRRQRRRRRECERGGSGGWSGRGQLVPASAPSATSPALPSQASQPPPPPFSRVVVIAAGFRASPTVQPRGRTRHRSHHRPPDLLPTRQLPCWLL</sequence>
<reference evidence="5 6" key="2">
    <citation type="journal article" date="2013" name="Plant Cell Physiol.">
        <title>Rice Annotation Project Database (RAP-DB): an integrative and interactive database for rice genomics.</title>
        <authorList>
            <person name="Sakai H."/>
            <person name="Lee S.S."/>
            <person name="Tanaka T."/>
            <person name="Numa H."/>
            <person name="Kim J."/>
            <person name="Kawahara Y."/>
            <person name="Wakimoto H."/>
            <person name="Yang C.C."/>
            <person name="Iwamoto M."/>
            <person name="Abe T."/>
            <person name="Yamada Y."/>
            <person name="Muto A."/>
            <person name="Inokuchi H."/>
            <person name="Ikemura T."/>
            <person name="Matsumoto T."/>
            <person name="Sasaki T."/>
            <person name="Itoh T."/>
        </authorList>
    </citation>
    <scope>NUCLEOTIDE SEQUENCE [LARGE SCALE GENOMIC DNA]</scope>
    <source>
        <strain evidence="6">cv. Nipponbare</strain>
    </source>
</reference>
<dbReference type="Gramene" id="Os07t0423700-00">
    <property type="protein sequence ID" value="Os07t0423700-00"/>
    <property type="gene ID" value="Os07g0423700"/>
</dbReference>
<feature type="compositionally biased region" description="Basic residues" evidence="3">
    <location>
        <begin position="231"/>
        <end position="251"/>
    </location>
</feature>
<dbReference type="EMBL" id="AP014963">
    <property type="protein sequence ID" value="BAT01204.1"/>
    <property type="molecule type" value="Genomic_DNA"/>
</dbReference>
<evidence type="ECO:0000259" key="4">
    <source>
        <dbReference type="Pfam" id="PF00026"/>
    </source>
</evidence>
<gene>
    <name evidence="5" type="ordered locus">Os07g0423700</name>
    <name evidence="5" type="ORF">OSNPB_070423700</name>
</gene>
<dbReference type="Proteomes" id="UP000059680">
    <property type="component" value="Chromosome 7"/>
</dbReference>
<feature type="region of interest" description="Disordered" evidence="3">
    <location>
        <begin position="125"/>
        <end position="328"/>
    </location>
</feature>
<evidence type="ECO:0000256" key="3">
    <source>
        <dbReference type="SAM" id="MobiDB-lite"/>
    </source>
</evidence>
<dbReference type="InterPro" id="IPR021109">
    <property type="entry name" value="Peptidase_aspartic_dom_sf"/>
</dbReference>
<dbReference type="GO" id="GO:0008233">
    <property type="term" value="F:peptidase activity"/>
    <property type="evidence" value="ECO:0007669"/>
    <property type="project" value="UniProtKB-KW"/>
</dbReference>
<proteinExistence type="predicted"/>
<dbReference type="Gene3D" id="2.40.70.10">
    <property type="entry name" value="Acid Proteases"/>
    <property type="match status" value="1"/>
</dbReference>
<feature type="compositionally biased region" description="Low complexity" evidence="3">
    <location>
        <begin position="270"/>
        <end position="286"/>
    </location>
</feature>
<dbReference type="InterPro" id="IPR033121">
    <property type="entry name" value="PEPTIDASE_A1"/>
</dbReference>
<feature type="compositionally biased region" description="Basic and acidic residues" evidence="3">
    <location>
        <begin position="179"/>
        <end position="190"/>
    </location>
</feature>
<dbReference type="eggNOG" id="KOG1339">
    <property type="taxonomic scope" value="Eukaryota"/>
</dbReference>
<dbReference type="Pfam" id="PF00026">
    <property type="entry name" value="Asp"/>
    <property type="match status" value="1"/>
</dbReference>
<organism evidence="5 6">
    <name type="scientific">Oryza sativa subsp. japonica</name>
    <name type="common">Rice</name>
    <dbReference type="NCBI Taxonomy" id="39947"/>
    <lineage>
        <taxon>Eukaryota</taxon>
        <taxon>Viridiplantae</taxon>
        <taxon>Streptophyta</taxon>
        <taxon>Embryophyta</taxon>
        <taxon>Tracheophyta</taxon>
        <taxon>Spermatophyta</taxon>
        <taxon>Magnoliopsida</taxon>
        <taxon>Liliopsida</taxon>
        <taxon>Poales</taxon>
        <taxon>Poaceae</taxon>
        <taxon>BOP clade</taxon>
        <taxon>Oryzoideae</taxon>
        <taxon>Oryzeae</taxon>
        <taxon>Oryzinae</taxon>
        <taxon>Oryza</taxon>
        <taxon>Oryza sativa</taxon>
    </lineage>
</organism>
<reference evidence="6" key="1">
    <citation type="journal article" date="2005" name="Nature">
        <title>The map-based sequence of the rice genome.</title>
        <authorList>
            <consortium name="International rice genome sequencing project (IRGSP)"/>
            <person name="Matsumoto T."/>
            <person name="Wu J."/>
            <person name="Kanamori H."/>
            <person name="Katayose Y."/>
            <person name="Fujisawa M."/>
            <person name="Namiki N."/>
            <person name="Mizuno H."/>
            <person name="Yamamoto K."/>
            <person name="Antonio B.A."/>
            <person name="Baba T."/>
            <person name="Sakata K."/>
            <person name="Nagamura Y."/>
            <person name="Aoki H."/>
            <person name="Arikawa K."/>
            <person name="Arita K."/>
            <person name="Bito T."/>
            <person name="Chiden Y."/>
            <person name="Fujitsuka N."/>
            <person name="Fukunaka R."/>
            <person name="Hamada M."/>
            <person name="Harada C."/>
            <person name="Hayashi A."/>
            <person name="Hijishita S."/>
            <person name="Honda M."/>
            <person name="Hosokawa S."/>
            <person name="Ichikawa Y."/>
            <person name="Idonuma A."/>
            <person name="Iijima M."/>
            <person name="Ikeda M."/>
            <person name="Ikeno M."/>
            <person name="Ito K."/>
            <person name="Ito S."/>
            <person name="Ito T."/>
            <person name="Ito Y."/>
            <person name="Ito Y."/>
            <person name="Iwabuchi A."/>
            <person name="Kamiya K."/>
            <person name="Karasawa W."/>
            <person name="Kurita K."/>
            <person name="Katagiri S."/>
            <person name="Kikuta A."/>
            <person name="Kobayashi H."/>
            <person name="Kobayashi N."/>
            <person name="Machita K."/>
            <person name="Maehara T."/>
            <person name="Masukawa M."/>
            <person name="Mizubayashi T."/>
            <person name="Mukai Y."/>
            <person name="Nagasaki H."/>
            <person name="Nagata Y."/>
            <person name="Naito S."/>
            <person name="Nakashima M."/>
            <person name="Nakama Y."/>
            <person name="Nakamichi Y."/>
            <person name="Nakamura M."/>
            <person name="Meguro A."/>
            <person name="Negishi M."/>
            <person name="Ohta I."/>
            <person name="Ohta T."/>
            <person name="Okamoto M."/>
            <person name="Ono N."/>
            <person name="Saji S."/>
            <person name="Sakaguchi M."/>
            <person name="Sakai K."/>
            <person name="Shibata M."/>
            <person name="Shimokawa T."/>
            <person name="Song J."/>
            <person name="Takazaki Y."/>
            <person name="Terasawa K."/>
            <person name="Tsugane M."/>
            <person name="Tsuji K."/>
            <person name="Ueda S."/>
            <person name="Waki K."/>
            <person name="Yamagata H."/>
            <person name="Yamamoto M."/>
            <person name="Yamamoto S."/>
            <person name="Yamane H."/>
            <person name="Yoshiki S."/>
            <person name="Yoshihara R."/>
            <person name="Yukawa K."/>
            <person name="Zhong H."/>
            <person name="Yano M."/>
            <person name="Yuan Q."/>
            <person name="Ouyang S."/>
            <person name="Liu J."/>
            <person name="Jones K.M."/>
            <person name="Gansberger K."/>
            <person name="Moffat K."/>
            <person name="Hill J."/>
            <person name="Bera J."/>
            <person name="Fadrosh D."/>
            <person name="Jin S."/>
            <person name="Johri S."/>
            <person name="Kim M."/>
            <person name="Overton L."/>
            <person name="Reardon M."/>
            <person name="Tsitrin T."/>
            <person name="Vuong H."/>
            <person name="Weaver B."/>
            <person name="Ciecko A."/>
            <person name="Tallon L."/>
            <person name="Jackson J."/>
            <person name="Pai G."/>
            <person name="Aken S.V."/>
            <person name="Utterback T."/>
            <person name="Reidmuller S."/>
            <person name="Feldblyum T."/>
            <person name="Hsiao J."/>
            <person name="Zismann V."/>
            <person name="Iobst S."/>
            <person name="de Vazeille A.R."/>
            <person name="Buell C.R."/>
            <person name="Ying K."/>
            <person name="Li Y."/>
            <person name="Lu T."/>
            <person name="Huang Y."/>
            <person name="Zhao Q."/>
            <person name="Feng Q."/>
            <person name="Zhang L."/>
            <person name="Zhu J."/>
            <person name="Weng Q."/>
            <person name="Mu J."/>
            <person name="Lu Y."/>
            <person name="Fan D."/>
            <person name="Liu Y."/>
            <person name="Guan J."/>
            <person name="Zhang Y."/>
            <person name="Yu S."/>
            <person name="Liu X."/>
            <person name="Zhang Y."/>
            <person name="Hong G."/>
            <person name="Han B."/>
            <person name="Choisne N."/>
            <person name="Demange N."/>
            <person name="Orjeda G."/>
            <person name="Samain S."/>
            <person name="Cattolico L."/>
            <person name="Pelletier E."/>
            <person name="Couloux A."/>
            <person name="Segurens B."/>
            <person name="Wincker P."/>
            <person name="D'Hont A."/>
            <person name="Scarpelli C."/>
            <person name="Weissenbach J."/>
            <person name="Salanoubat M."/>
            <person name="Quetier F."/>
            <person name="Yu Y."/>
            <person name="Kim H.R."/>
            <person name="Rambo T."/>
            <person name="Currie J."/>
            <person name="Collura K."/>
            <person name="Luo M."/>
            <person name="Yang T."/>
            <person name="Ammiraju J.S.S."/>
            <person name="Engler F."/>
            <person name="Soderlund C."/>
            <person name="Wing R.A."/>
            <person name="Palmer L.E."/>
            <person name="de la Bastide M."/>
            <person name="Spiegel L."/>
            <person name="Nascimento L."/>
            <person name="Zutavern T."/>
            <person name="O'Shaughnessy A."/>
            <person name="Dike S."/>
            <person name="Dedhia N."/>
            <person name="Preston R."/>
            <person name="Balija V."/>
            <person name="McCombie W.R."/>
            <person name="Chow T."/>
            <person name="Chen H."/>
            <person name="Chung M."/>
            <person name="Chen C."/>
            <person name="Shaw J."/>
            <person name="Wu H."/>
            <person name="Hsiao K."/>
            <person name="Chao Y."/>
            <person name="Chu M."/>
            <person name="Cheng C."/>
            <person name="Hour A."/>
            <person name="Lee P."/>
            <person name="Lin S."/>
            <person name="Lin Y."/>
            <person name="Liou J."/>
            <person name="Liu S."/>
            <person name="Hsing Y."/>
            <person name="Raghuvanshi S."/>
            <person name="Mohanty A."/>
            <person name="Bharti A.K."/>
            <person name="Gaur A."/>
            <person name="Gupta V."/>
            <person name="Kumar D."/>
            <person name="Ravi V."/>
            <person name="Vij S."/>
            <person name="Kapur A."/>
            <person name="Khurana P."/>
            <person name="Khurana P."/>
            <person name="Khurana J.P."/>
            <person name="Tyagi A.K."/>
            <person name="Gaikwad K."/>
            <person name="Singh A."/>
            <person name="Dalal V."/>
            <person name="Srivastava S."/>
            <person name="Dixit A."/>
            <person name="Pal A.K."/>
            <person name="Ghazi I.A."/>
            <person name="Yadav M."/>
            <person name="Pandit A."/>
            <person name="Bhargava A."/>
            <person name="Sureshbabu K."/>
            <person name="Batra K."/>
            <person name="Sharma T.R."/>
            <person name="Mohapatra T."/>
            <person name="Singh N.K."/>
            <person name="Messing J."/>
            <person name="Nelson A.B."/>
            <person name="Fuks G."/>
            <person name="Kavchok S."/>
            <person name="Keizer G."/>
            <person name="Linton E."/>
            <person name="Llaca V."/>
            <person name="Song R."/>
            <person name="Tanyolac B."/>
            <person name="Young S."/>
            <person name="Ho-Il K."/>
            <person name="Hahn J.H."/>
            <person name="Sangsakoo G."/>
            <person name="Vanavichit A."/>
            <person name="de Mattos Luiz.A.T."/>
            <person name="Zimmer P.D."/>
            <person name="Malone G."/>
            <person name="Dellagostin O."/>
            <person name="de Oliveira A.C."/>
            <person name="Bevan M."/>
            <person name="Bancroft I."/>
            <person name="Minx P."/>
            <person name="Cordum H."/>
            <person name="Wilson R."/>
            <person name="Cheng Z."/>
            <person name="Jin W."/>
            <person name="Jiang J."/>
            <person name="Leong S.A."/>
            <person name="Iwama H."/>
            <person name="Gojobori T."/>
            <person name="Itoh T."/>
            <person name="Niimura Y."/>
            <person name="Fujii Y."/>
            <person name="Habara T."/>
            <person name="Sakai H."/>
            <person name="Sato Y."/>
            <person name="Wilson G."/>
            <person name="Kumar K."/>
            <person name="McCouch S."/>
            <person name="Juretic N."/>
            <person name="Hoen D."/>
            <person name="Wright S."/>
            <person name="Bruskiewich R."/>
            <person name="Bureau T."/>
            <person name="Miyao A."/>
            <person name="Hirochika H."/>
            <person name="Nishikawa T."/>
            <person name="Kadowaki K."/>
            <person name="Sugiura M."/>
            <person name="Burr B."/>
            <person name="Sasaki T."/>
        </authorList>
    </citation>
    <scope>NUCLEOTIDE SEQUENCE [LARGE SCALE GENOMIC DNA]</scope>
    <source>
        <strain evidence="6">cv. Nipponbare</strain>
    </source>
</reference>
<reference evidence="5 6" key="3">
    <citation type="journal article" date="2013" name="Rice">
        <title>Improvement of the Oryza sativa Nipponbare reference genome using next generation sequence and optical map data.</title>
        <authorList>
            <person name="Kawahara Y."/>
            <person name="de la Bastide M."/>
            <person name="Hamilton J.P."/>
            <person name="Kanamori H."/>
            <person name="McCombie W.R."/>
            <person name="Ouyang S."/>
            <person name="Schwartz D.C."/>
            <person name="Tanaka T."/>
            <person name="Wu J."/>
            <person name="Zhou S."/>
            <person name="Childs K.L."/>
            <person name="Davidson R.M."/>
            <person name="Lin H."/>
            <person name="Quesada-Ocampo L."/>
            <person name="Vaillancourt B."/>
            <person name="Sakai H."/>
            <person name="Lee S.S."/>
            <person name="Kim J."/>
            <person name="Numa H."/>
            <person name="Itoh T."/>
            <person name="Buell C.R."/>
            <person name="Matsumoto T."/>
        </authorList>
    </citation>
    <scope>NUCLEOTIDE SEQUENCE [LARGE SCALE GENOMIC DNA]</scope>
    <source>
        <strain evidence="6">cv. Nipponbare</strain>
    </source>
</reference>
<dbReference type="GO" id="GO:0006508">
    <property type="term" value="P:proteolysis"/>
    <property type="evidence" value="ECO:0007669"/>
    <property type="project" value="UniProtKB-KW"/>
</dbReference>
<feature type="domain" description="Peptidase A1" evidence="4">
    <location>
        <begin position="34"/>
        <end position="124"/>
    </location>
</feature>
<feature type="non-terminal residue" evidence="5">
    <location>
        <position position="337"/>
    </location>
</feature>
<dbReference type="PaxDb" id="39947-A0A0P0X4Z4"/>
<evidence type="ECO:0000256" key="1">
    <source>
        <dbReference type="ARBA" id="ARBA00022670"/>
    </source>
</evidence>
<evidence type="ECO:0000313" key="5">
    <source>
        <dbReference type="EMBL" id="BAT01204.1"/>
    </source>
</evidence>
<keyword evidence="1" id="KW-0645">Protease</keyword>
<evidence type="ECO:0000256" key="2">
    <source>
        <dbReference type="ARBA" id="ARBA00022801"/>
    </source>
</evidence>
<dbReference type="PANTHER" id="PTHR47967:SF112">
    <property type="entry name" value="OS10G0447300 PROTEIN"/>
    <property type="match status" value="1"/>
</dbReference>
<protein>
    <submittedName>
        <fullName evidence="5">Os07g0423700 protein</fullName>
    </submittedName>
</protein>
<dbReference type="FunCoup" id="A0A0P0X4Z4">
    <property type="interactions" value="1"/>
</dbReference>
<name>A0A0P0X4Z4_ORYSJ</name>
<evidence type="ECO:0000313" key="6">
    <source>
        <dbReference type="Proteomes" id="UP000059680"/>
    </source>
</evidence>
<dbReference type="PANTHER" id="PTHR47967">
    <property type="entry name" value="OS07G0603500 PROTEIN-RELATED"/>
    <property type="match status" value="1"/>
</dbReference>
<accession>A0A0P0X4Z4</accession>
<dbReference type="InParanoid" id="A0A0P0X4Z4"/>
<dbReference type="SUPFAM" id="SSF50630">
    <property type="entry name" value="Acid proteases"/>
    <property type="match status" value="1"/>
</dbReference>
<dbReference type="InterPro" id="IPR051708">
    <property type="entry name" value="Plant_Aspart_Prot_A1"/>
</dbReference>
<dbReference type="STRING" id="39947.A0A0P0X4Z4"/>